<dbReference type="Proteomes" id="UP000308037">
    <property type="component" value="Unassembled WGS sequence"/>
</dbReference>
<dbReference type="OrthoDB" id="377604at2157"/>
<keyword evidence="1" id="KW-0472">Membrane</keyword>
<gene>
    <name evidence="2" type="ORF">DM868_10135</name>
</gene>
<feature type="transmembrane region" description="Helical" evidence="1">
    <location>
        <begin position="7"/>
        <end position="27"/>
    </location>
</feature>
<dbReference type="RefSeq" id="WP_137276762.1">
    <property type="nucleotide sequence ID" value="NZ_QKNX01000003.1"/>
</dbReference>
<evidence type="ECO:0000256" key="1">
    <source>
        <dbReference type="SAM" id="Phobius"/>
    </source>
</evidence>
<evidence type="ECO:0000313" key="2">
    <source>
        <dbReference type="EMBL" id="TKR25755.1"/>
    </source>
</evidence>
<keyword evidence="3" id="KW-1185">Reference proteome</keyword>
<organism evidence="2 3">
    <name type="scientific">Natronomonas salsuginis</name>
    <dbReference type="NCBI Taxonomy" id="2217661"/>
    <lineage>
        <taxon>Archaea</taxon>
        <taxon>Methanobacteriati</taxon>
        <taxon>Methanobacteriota</taxon>
        <taxon>Stenosarchaea group</taxon>
        <taxon>Halobacteria</taxon>
        <taxon>Halobacteriales</taxon>
        <taxon>Natronomonadaceae</taxon>
        <taxon>Natronomonas</taxon>
    </lineage>
</organism>
<keyword evidence="1" id="KW-0812">Transmembrane</keyword>
<protein>
    <submittedName>
        <fullName evidence="2">Uncharacterized protein</fullName>
    </submittedName>
</protein>
<accession>A0A4U5JAZ8</accession>
<keyword evidence="1" id="KW-1133">Transmembrane helix</keyword>
<proteinExistence type="predicted"/>
<dbReference type="AlphaFoldDB" id="A0A4U5JAZ8"/>
<name>A0A4U5JAZ8_9EURY</name>
<reference evidence="2 3" key="1">
    <citation type="submission" date="2019-04" db="EMBL/GenBank/DDBJ databases">
        <title>Natronomonas sp. F20-122 a newhaloarchaeon isolated from a saline saltern of Isla Bacuta, Huelva, Spain.</title>
        <authorList>
            <person name="Duran-Viseras A."/>
            <person name="Sanchez-Porro C."/>
            <person name="Ventosa A."/>
        </authorList>
    </citation>
    <scope>NUCLEOTIDE SEQUENCE [LARGE SCALE GENOMIC DNA]</scope>
    <source>
        <strain evidence="2 3">F20-122</strain>
    </source>
</reference>
<sequence>MSTASEIGKSVIGSVLLVIIFAYLWSYLPKEGIWGGLSWEIKAVVVFISGMLVIGPGKVALEMVTDSRW</sequence>
<evidence type="ECO:0000313" key="3">
    <source>
        <dbReference type="Proteomes" id="UP000308037"/>
    </source>
</evidence>
<feature type="transmembrane region" description="Helical" evidence="1">
    <location>
        <begin position="39"/>
        <end position="61"/>
    </location>
</feature>
<dbReference type="EMBL" id="QKNX01000003">
    <property type="protein sequence ID" value="TKR25755.1"/>
    <property type="molecule type" value="Genomic_DNA"/>
</dbReference>
<comment type="caution">
    <text evidence="2">The sequence shown here is derived from an EMBL/GenBank/DDBJ whole genome shotgun (WGS) entry which is preliminary data.</text>
</comment>